<dbReference type="InterPro" id="IPR050140">
    <property type="entry name" value="SRY-related_HMG-box_TF-like"/>
</dbReference>
<organism evidence="7 8">
    <name type="scientific">Cryptolaemus montrouzieri</name>
    <dbReference type="NCBI Taxonomy" id="559131"/>
    <lineage>
        <taxon>Eukaryota</taxon>
        <taxon>Metazoa</taxon>
        <taxon>Ecdysozoa</taxon>
        <taxon>Arthropoda</taxon>
        <taxon>Hexapoda</taxon>
        <taxon>Insecta</taxon>
        <taxon>Pterygota</taxon>
        <taxon>Neoptera</taxon>
        <taxon>Endopterygota</taxon>
        <taxon>Coleoptera</taxon>
        <taxon>Polyphaga</taxon>
        <taxon>Cucujiformia</taxon>
        <taxon>Coccinelloidea</taxon>
        <taxon>Coccinellidae</taxon>
        <taxon>Scymninae</taxon>
        <taxon>Scymnini</taxon>
        <taxon>Cryptolaemus</taxon>
    </lineage>
</organism>
<evidence type="ECO:0000256" key="3">
    <source>
        <dbReference type="ARBA" id="ARBA00023242"/>
    </source>
</evidence>
<proteinExistence type="predicted"/>
<evidence type="ECO:0000259" key="6">
    <source>
        <dbReference type="PROSITE" id="PS50118"/>
    </source>
</evidence>
<evidence type="ECO:0000256" key="1">
    <source>
        <dbReference type="ARBA" id="ARBA00004123"/>
    </source>
</evidence>
<comment type="subcellular location">
    <subcellularLocation>
        <location evidence="1">Nucleus</location>
    </subcellularLocation>
</comment>
<evidence type="ECO:0000313" key="8">
    <source>
        <dbReference type="Proteomes" id="UP001516400"/>
    </source>
</evidence>
<keyword evidence="3 4" id="KW-0539">Nucleus</keyword>
<feature type="compositionally biased region" description="Basic residues" evidence="5">
    <location>
        <begin position="73"/>
        <end position="82"/>
    </location>
</feature>
<dbReference type="FunFam" id="1.10.30.10:FF:000002">
    <property type="entry name" value="transcription factor Sox-2"/>
    <property type="match status" value="1"/>
</dbReference>
<gene>
    <name evidence="7" type="ORF">HHI36_005058</name>
</gene>
<dbReference type="CDD" id="cd22028">
    <property type="entry name" value="HMG-box_SoxA_SoxB_SoxG"/>
    <property type="match status" value="1"/>
</dbReference>
<evidence type="ECO:0000313" key="7">
    <source>
        <dbReference type="EMBL" id="KAL3281854.1"/>
    </source>
</evidence>
<dbReference type="PROSITE" id="PS50118">
    <property type="entry name" value="HMG_BOX_2"/>
    <property type="match status" value="1"/>
</dbReference>
<accession>A0ABD2NTA7</accession>
<sequence>MQSEHIKRPMNAFMVWSRIRRRQITNEYPRLHNSEISKLLGAEWKLLSDIQKKPFIDEAKRLRSQHMLDHPNYKYRPRRRPKTEKPNIGDLNRVNLSHFVDPFQAFNRTVYSQTAMKEGSSFSSMPSLQHLDMKNIVRNVHIPDTNYQIAISIPPTSTYSENVPYSGLSGAIQHELDRSKYQMDSMRNSTMIASASGLPPYSTLANSLQQRPVFRSPSLYNYHPELTSIYFN</sequence>
<feature type="domain" description="HMG box" evidence="6">
    <location>
        <begin position="6"/>
        <end position="74"/>
    </location>
</feature>
<dbReference type="Gene3D" id="1.10.30.10">
    <property type="entry name" value="High mobility group box domain"/>
    <property type="match status" value="1"/>
</dbReference>
<dbReference type="Pfam" id="PF00505">
    <property type="entry name" value="HMG_box"/>
    <property type="match status" value="1"/>
</dbReference>
<keyword evidence="8" id="KW-1185">Reference proteome</keyword>
<feature type="region of interest" description="Disordered" evidence="5">
    <location>
        <begin position="67"/>
        <end position="90"/>
    </location>
</feature>
<comment type="caution">
    <text evidence="7">The sequence shown here is derived from an EMBL/GenBank/DDBJ whole genome shotgun (WGS) entry which is preliminary data.</text>
</comment>
<dbReference type="InterPro" id="IPR036910">
    <property type="entry name" value="HMG_box_dom_sf"/>
</dbReference>
<evidence type="ECO:0000256" key="5">
    <source>
        <dbReference type="SAM" id="MobiDB-lite"/>
    </source>
</evidence>
<keyword evidence="2 4" id="KW-0238">DNA-binding</keyword>
<dbReference type="EMBL" id="JABFTP020000144">
    <property type="protein sequence ID" value="KAL3281854.1"/>
    <property type="molecule type" value="Genomic_DNA"/>
</dbReference>
<reference evidence="7 8" key="1">
    <citation type="journal article" date="2021" name="BMC Biol.">
        <title>Horizontally acquired antibacterial genes associated with adaptive radiation of ladybird beetles.</title>
        <authorList>
            <person name="Li H.S."/>
            <person name="Tang X.F."/>
            <person name="Huang Y.H."/>
            <person name="Xu Z.Y."/>
            <person name="Chen M.L."/>
            <person name="Du X.Y."/>
            <person name="Qiu B.Y."/>
            <person name="Chen P.T."/>
            <person name="Zhang W."/>
            <person name="Slipinski A."/>
            <person name="Escalona H.E."/>
            <person name="Waterhouse R.M."/>
            <person name="Zwick A."/>
            <person name="Pang H."/>
        </authorList>
    </citation>
    <scope>NUCLEOTIDE SEQUENCE [LARGE SCALE GENOMIC DNA]</scope>
    <source>
        <strain evidence="7">SYSU2018</strain>
    </source>
</reference>
<evidence type="ECO:0000256" key="4">
    <source>
        <dbReference type="PROSITE-ProRule" id="PRU00267"/>
    </source>
</evidence>
<feature type="DNA-binding region" description="HMG box" evidence="4">
    <location>
        <begin position="6"/>
        <end position="74"/>
    </location>
</feature>
<dbReference type="GO" id="GO:0005634">
    <property type="term" value="C:nucleus"/>
    <property type="evidence" value="ECO:0007669"/>
    <property type="project" value="UniProtKB-SubCell"/>
</dbReference>
<dbReference type="SUPFAM" id="SSF47095">
    <property type="entry name" value="HMG-box"/>
    <property type="match status" value="1"/>
</dbReference>
<dbReference type="AlphaFoldDB" id="A0ABD2NTA7"/>
<dbReference type="GO" id="GO:0003677">
    <property type="term" value="F:DNA binding"/>
    <property type="evidence" value="ECO:0007669"/>
    <property type="project" value="UniProtKB-UniRule"/>
</dbReference>
<dbReference type="PANTHER" id="PTHR10270:SF323">
    <property type="entry name" value="TRANSCRIPTION FACTOR SOX-14-RELATED"/>
    <property type="match status" value="1"/>
</dbReference>
<evidence type="ECO:0000256" key="2">
    <source>
        <dbReference type="ARBA" id="ARBA00023125"/>
    </source>
</evidence>
<dbReference type="InterPro" id="IPR009071">
    <property type="entry name" value="HMG_box_dom"/>
</dbReference>
<name>A0ABD2NTA7_9CUCU</name>
<dbReference type="Proteomes" id="UP001516400">
    <property type="component" value="Unassembled WGS sequence"/>
</dbReference>
<dbReference type="PANTHER" id="PTHR10270">
    <property type="entry name" value="SOX TRANSCRIPTION FACTOR"/>
    <property type="match status" value="1"/>
</dbReference>
<protein>
    <recommendedName>
        <fullName evidence="6">HMG box domain-containing protein</fullName>
    </recommendedName>
</protein>
<dbReference type="SMART" id="SM00398">
    <property type="entry name" value="HMG"/>
    <property type="match status" value="1"/>
</dbReference>